<dbReference type="Proteomes" id="UP000076761">
    <property type="component" value="Unassembled WGS sequence"/>
</dbReference>
<dbReference type="InParanoid" id="A0A165QB46"/>
<protein>
    <submittedName>
        <fullName evidence="2">Uncharacterized protein</fullName>
    </submittedName>
</protein>
<dbReference type="InterPro" id="IPR029039">
    <property type="entry name" value="Flavoprotein-like_sf"/>
</dbReference>
<dbReference type="AlphaFoldDB" id="A0A165QB46"/>
<evidence type="ECO:0000313" key="3">
    <source>
        <dbReference type="Proteomes" id="UP000076761"/>
    </source>
</evidence>
<feature type="compositionally biased region" description="Polar residues" evidence="1">
    <location>
        <begin position="1"/>
        <end position="11"/>
    </location>
</feature>
<dbReference type="STRING" id="1314782.A0A165QB46"/>
<gene>
    <name evidence="2" type="ORF">NEOLEDRAFT_1181070</name>
</gene>
<sequence length="163" mass="17381">MNLSTSSSSPHQARAPFPAPQRHVGDSTYEKFCWPTELLEHCLEVLGGHALMQRGEGDEQYLPRVNSALLPWLNMLTNNLAEHFPCTPPSDNNILPPQRVTLVPTPSPGPRPPPNPASPTCITTGPPSTATGTSQHLTGGRLCATSSSTLPGMCSVLVGFFVS</sequence>
<dbReference type="Gene3D" id="3.40.50.360">
    <property type="match status" value="1"/>
</dbReference>
<dbReference type="SUPFAM" id="SSF52218">
    <property type="entry name" value="Flavoproteins"/>
    <property type="match status" value="1"/>
</dbReference>
<proteinExistence type="predicted"/>
<dbReference type="OrthoDB" id="1856718at2759"/>
<feature type="compositionally biased region" description="Pro residues" evidence="1">
    <location>
        <begin position="105"/>
        <end position="117"/>
    </location>
</feature>
<organism evidence="2 3">
    <name type="scientific">Neolentinus lepideus HHB14362 ss-1</name>
    <dbReference type="NCBI Taxonomy" id="1314782"/>
    <lineage>
        <taxon>Eukaryota</taxon>
        <taxon>Fungi</taxon>
        <taxon>Dikarya</taxon>
        <taxon>Basidiomycota</taxon>
        <taxon>Agaricomycotina</taxon>
        <taxon>Agaricomycetes</taxon>
        <taxon>Gloeophyllales</taxon>
        <taxon>Gloeophyllaceae</taxon>
        <taxon>Neolentinus</taxon>
    </lineage>
</organism>
<feature type="region of interest" description="Disordered" evidence="1">
    <location>
        <begin position="1"/>
        <end position="25"/>
    </location>
</feature>
<dbReference type="EMBL" id="KV425598">
    <property type="protein sequence ID" value="KZT22166.1"/>
    <property type="molecule type" value="Genomic_DNA"/>
</dbReference>
<name>A0A165QB46_9AGAM</name>
<evidence type="ECO:0000256" key="1">
    <source>
        <dbReference type="SAM" id="MobiDB-lite"/>
    </source>
</evidence>
<feature type="region of interest" description="Disordered" evidence="1">
    <location>
        <begin position="105"/>
        <end position="136"/>
    </location>
</feature>
<reference evidence="2 3" key="1">
    <citation type="journal article" date="2016" name="Mol. Biol. Evol.">
        <title>Comparative Genomics of Early-Diverging Mushroom-Forming Fungi Provides Insights into the Origins of Lignocellulose Decay Capabilities.</title>
        <authorList>
            <person name="Nagy L.G."/>
            <person name="Riley R."/>
            <person name="Tritt A."/>
            <person name="Adam C."/>
            <person name="Daum C."/>
            <person name="Floudas D."/>
            <person name="Sun H."/>
            <person name="Yadav J.S."/>
            <person name="Pangilinan J."/>
            <person name="Larsson K.H."/>
            <person name="Matsuura K."/>
            <person name="Barry K."/>
            <person name="Labutti K."/>
            <person name="Kuo R."/>
            <person name="Ohm R.A."/>
            <person name="Bhattacharya S.S."/>
            <person name="Shirouzu T."/>
            <person name="Yoshinaga Y."/>
            <person name="Martin F.M."/>
            <person name="Grigoriev I.V."/>
            <person name="Hibbett D.S."/>
        </authorList>
    </citation>
    <scope>NUCLEOTIDE SEQUENCE [LARGE SCALE GENOMIC DNA]</scope>
    <source>
        <strain evidence="2 3">HHB14362 ss-1</strain>
    </source>
</reference>
<evidence type="ECO:0000313" key="2">
    <source>
        <dbReference type="EMBL" id="KZT22166.1"/>
    </source>
</evidence>
<feature type="compositionally biased region" description="Low complexity" evidence="1">
    <location>
        <begin position="123"/>
        <end position="134"/>
    </location>
</feature>
<keyword evidence="3" id="KW-1185">Reference proteome</keyword>
<accession>A0A165QB46</accession>